<dbReference type="EMBL" id="CP022423">
    <property type="protein sequence ID" value="ASM76420.1"/>
    <property type="molecule type" value="Genomic_DNA"/>
</dbReference>
<dbReference type="KEGG" id="vff:VITFI_CDS0003"/>
<dbReference type="RefSeq" id="WP_089415250.1">
    <property type="nucleotide sequence ID" value="NZ_CP022423.1"/>
</dbReference>
<organism evidence="5 6">
    <name type="scientific">Vitreoscilla filiformis</name>
    <dbReference type="NCBI Taxonomy" id="63"/>
    <lineage>
        <taxon>Bacteria</taxon>
        <taxon>Pseudomonadati</taxon>
        <taxon>Pseudomonadota</taxon>
        <taxon>Betaproteobacteria</taxon>
        <taxon>Neisseriales</taxon>
        <taxon>Neisseriaceae</taxon>
        <taxon>Vitreoscilla</taxon>
    </lineage>
</organism>
<dbReference type="KEGG" id="vff:VITFI_CDS1517"/>
<reference evidence="5 6" key="1">
    <citation type="submission" date="2017-07" db="EMBL/GenBank/DDBJ databases">
        <title>Complete Genome Sequence of the cosmetic ferment Vitreoscilla filiformis (ATCC15551).</title>
        <authorList>
            <person name="Contreras S."/>
            <person name="Sagory-Zalkind P."/>
            <person name="Blanquart H."/>
            <person name="Iltis A."/>
            <person name="Morand S.C."/>
        </authorList>
    </citation>
    <scope>NUCLEOTIDE SEQUENCE [LARGE SCALE GENOMIC DNA]</scope>
    <source>
        <strain evidence="5 6">ATCC 15551</strain>
    </source>
</reference>
<keyword evidence="6" id="KW-1185">Reference proteome</keyword>
<evidence type="ECO:0000313" key="1">
    <source>
        <dbReference type="EMBL" id="ASM75782.1"/>
    </source>
</evidence>
<dbReference type="EMBL" id="CP022423">
    <property type="protein sequence ID" value="ASM75782.1"/>
    <property type="molecule type" value="Genomic_DNA"/>
</dbReference>
<dbReference type="KEGG" id="vff:VITFI_CDS0641"/>
<proteinExistence type="predicted"/>
<dbReference type="EMBL" id="CP022423">
    <property type="protein sequence ID" value="ASM77295.1"/>
    <property type="molecule type" value="Genomic_DNA"/>
</dbReference>
<dbReference type="Proteomes" id="UP000199729">
    <property type="component" value="Chromosome"/>
</dbReference>
<evidence type="ECO:0000313" key="2">
    <source>
        <dbReference type="EMBL" id="ASM75906.1"/>
    </source>
</evidence>
<dbReference type="EMBL" id="CP022423">
    <property type="protein sequence ID" value="ASM76856.1"/>
    <property type="molecule type" value="Genomic_DNA"/>
</dbReference>
<dbReference type="AlphaFoldDB" id="A0A221KE89"/>
<dbReference type="KEGG" id="vff:VITFI_CDS0127"/>
<gene>
    <name evidence="1" type="ORF">VITFI_CDS0003</name>
    <name evidence="2" type="ORF">VITFI_CDS0127</name>
    <name evidence="3" type="ORF">VITFI_CDS0641</name>
    <name evidence="4" type="ORF">VITFI_CDS1078</name>
    <name evidence="5" type="ORF">VITFI_CDS1517</name>
</gene>
<evidence type="ECO:0000313" key="3">
    <source>
        <dbReference type="EMBL" id="ASM76420.1"/>
    </source>
</evidence>
<evidence type="ECO:0000313" key="6">
    <source>
        <dbReference type="Proteomes" id="UP000199729"/>
    </source>
</evidence>
<evidence type="ECO:0000313" key="5">
    <source>
        <dbReference type="EMBL" id="ASM77295.1"/>
    </source>
</evidence>
<name>A0A221KE89_VITFI</name>
<accession>A0A221KE89</accession>
<dbReference type="EMBL" id="CP022423">
    <property type="protein sequence ID" value="ASM75906.1"/>
    <property type="molecule type" value="Genomic_DNA"/>
</dbReference>
<sequence>MSLNPTTVDIRSLNEQQRRALLDCTGLSRRQSAYRNSFVVRKGGADAQLAQQLEAKGLMCCKPYLNDHSLLYQVTQAGMDAALAIGALKQGRAWVPCHVTPAQA</sequence>
<evidence type="ECO:0000313" key="4">
    <source>
        <dbReference type="EMBL" id="ASM76856.1"/>
    </source>
</evidence>
<protein>
    <submittedName>
        <fullName evidence="5">Uncharacterized protein</fullName>
    </submittedName>
</protein>
<dbReference type="KEGG" id="vff:VITFI_CDS1078"/>